<feature type="compositionally biased region" description="Polar residues" evidence="1">
    <location>
        <begin position="176"/>
        <end position="191"/>
    </location>
</feature>
<feature type="compositionally biased region" description="Low complexity" evidence="1">
    <location>
        <begin position="475"/>
        <end position="513"/>
    </location>
</feature>
<feature type="region of interest" description="Disordered" evidence="1">
    <location>
        <begin position="112"/>
        <end position="191"/>
    </location>
</feature>
<reference evidence="4" key="1">
    <citation type="submission" date="2014-04" db="EMBL/GenBank/DDBJ databases">
        <title>Evolutionary Origins and Diversification of the Mycorrhizal Mutualists.</title>
        <authorList>
            <consortium name="DOE Joint Genome Institute"/>
            <consortium name="Mycorrhizal Genomics Consortium"/>
            <person name="Kohler A."/>
            <person name="Kuo A."/>
            <person name="Nagy L.G."/>
            <person name="Floudas D."/>
            <person name="Copeland A."/>
            <person name="Barry K.W."/>
            <person name="Cichocki N."/>
            <person name="Veneault-Fourrey C."/>
            <person name="LaButti K."/>
            <person name="Lindquist E.A."/>
            <person name="Lipzen A."/>
            <person name="Lundell T."/>
            <person name="Morin E."/>
            <person name="Murat C."/>
            <person name="Riley R."/>
            <person name="Ohm R."/>
            <person name="Sun H."/>
            <person name="Tunlid A."/>
            <person name="Henrissat B."/>
            <person name="Grigoriev I.V."/>
            <person name="Hibbett D.S."/>
            <person name="Martin F."/>
        </authorList>
    </citation>
    <scope>NUCLEOTIDE SEQUENCE [LARGE SCALE GENOMIC DNA]</scope>
    <source>
        <strain evidence="4">FD-334 SS-4</strain>
    </source>
</reference>
<feature type="compositionally biased region" description="Low complexity" evidence="1">
    <location>
        <begin position="155"/>
        <end position="175"/>
    </location>
</feature>
<dbReference type="PANTHER" id="PTHR21456:SF1">
    <property type="entry name" value="C2 NT-TYPE DOMAIN-CONTAINING PROTEIN"/>
    <property type="match status" value="1"/>
</dbReference>
<feature type="region of interest" description="Disordered" evidence="1">
    <location>
        <begin position="1"/>
        <end position="27"/>
    </location>
</feature>
<sequence>MSTLSHTPSSGSSSQTRHGSMEKTPRPNALFLNKPLLANGSSISVNELATPTTPGLRSHIGHLLPRHTYFRARILIHQIQSVPFMGGEFGVRWKLKSVHTPTTHKQGLFDRVMGGSERKGTADKGKAREEVGAASWPPTPTEDGRSSGGWRRKAATTPLPTTLQDTPSVSSRSSVTGHSQHLSADWPSSTNTSGFLTTSTATLGPISTDSSNALLTLTPSTTLARGMTPFLKLKDHSVTWSYMLDPLLKLDIDRETAQVLPCPVKLVVMQRVIPDDPDGPPQNPRLGAIYLNLAEYIGQGSVERRYLLKESKTNATLRITIEMEYVSGETAYIPPPLAKGEILTGLAGFLEQDVVRKRPRVLDVYGPYKDQEELEIDLLGGGPPPRSPGGTPDVGGGGDIGVAFDVQRLPFAYGTKTTETLIDALFNPTRTTEPRNESPFTYYDPPSPGQGAGLNLGLGFAGDALQRAPLGARQGSVSTTGTGGSEYSAFGTTSSSSASIRTTTSESSKSRSTPQRALSNGVGAPDGRVVMPGNTNGAARKSHSDAEGPDAPTGVRGWWKRHTTRPDTPSPRKSN</sequence>
<organism evidence="3 4">
    <name type="scientific">Hypholoma sublateritium (strain FD-334 SS-4)</name>
    <dbReference type="NCBI Taxonomy" id="945553"/>
    <lineage>
        <taxon>Eukaryota</taxon>
        <taxon>Fungi</taxon>
        <taxon>Dikarya</taxon>
        <taxon>Basidiomycota</taxon>
        <taxon>Agaricomycotina</taxon>
        <taxon>Agaricomycetes</taxon>
        <taxon>Agaricomycetidae</taxon>
        <taxon>Agaricales</taxon>
        <taxon>Agaricineae</taxon>
        <taxon>Strophariaceae</taxon>
        <taxon>Hypholoma</taxon>
    </lineage>
</organism>
<dbReference type="EMBL" id="KN817540">
    <property type="protein sequence ID" value="KJA23947.1"/>
    <property type="molecule type" value="Genomic_DNA"/>
</dbReference>
<dbReference type="OMA" id="EFAVRWK"/>
<accession>A0A0D2L9M9</accession>
<feature type="compositionally biased region" description="Low complexity" evidence="1">
    <location>
        <begin position="1"/>
        <end position="18"/>
    </location>
</feature>
<dbReference type="Pfam" id="PF10358">
    <property type="entry name" value="NT-C2"/>
    <property type="match status" value="1"/>
</dbReference>
<dbReference type="AlphaFoldDB" id="A0A0D2L9M9"/>
<protein>
    <recommendedName>
        <fullName evidence="2">C2 NT-type domain-containing protein</fullName>
    </recommendedName>
</protein>
<dbReference type="InterPro" id="IPR019448">
    <property type="entry name" value="NT-C2"/>
</dbReference>
<feature type="compositionally biased region" description="Basic and acidic residues" evidence="1">
    <location>
        <begin position="116"/>
        <end position="131"/>
    </location>
</feature>
<name>A0A0D2L9M9_HYPSF</name>
<dbReference type="OrthoDB" id="3365224at2759"/>
<dbReference type="PANTHER" id="PTHR21456">
    <property type="entry name" value="FAMILY WITH SEQUENCE SIMILARITY 102"/>
    <property type="match status" value="1"/>
</dbReference>
<dbReference type="PROSITE" id="PS51840">
    <property type="entry name" value="C2_NT"/>
    <property type="match status" value="1"/>
</dbReference>
<feature type="region of interest" description="Disordered" evidence="1">
    <location>
        <begin position="471"/>
        <end position="575"/>
    </location>
</feature>
<proteinExistence type="predicted"/>
<evidence type="ECO:0000313" key="3">
    <source>
        <dbReference type="EMBL" id="KJA23947.1"/>
    </source>
</evidence>
<evidence type="ECO:0000259" key="2">
    <source>
        <dbReference type="PROSITE" id="PS51840"/>
    </source>
</evidence>
<gene>
    <name evidence="3" type="ORF">HYPSUDRAFT_66040</name>
</gene>
<evidence type="ECO:0000313" key="4">
    <source>
        <dbReference type="Proteomes" id="UP000054270"/>
    </source>
</evidence>
<evidence type="ECO:0000256" key="1">
    <source>
        <dbReference type="SAM" id="MobiDB-lite"/>
    </source>
</evidence>
<dbReference type="STRING" id="945553.A0A0D2L9M9"/>
<dbReference type="Proteomes" id="UP000054270">
    <property type="component" value="Unassembled WGS sequence"/>
</dbReference>
<dbReference type="InterPro" id="IPR039931">
    <property type="entry name" value="EEIG1/2-like"/>
</dbReference>
<keyword evidence="4" id="KW-1185">Reference proteome</keyword>
<feature type="domain" description="C2 NT-type" evidence="2">
    <location>
        <begin position="60"/>
        <end position="325"/>
    </location>
</feature>
<feature type="region of interest" description="Disordered" evidence="1">
    <location>
        <begin position="429"/>
        <end position="449"/>
    </location>
</feature>